<dbReference type="GO" id="GO:0033281">
    <property type="term" value="C:TAT protein transport complex"/>
    <property type="evidence" value="ECO:0007669"/>
    <property type="project" value="UniProtKB-UniRule"/>
</dbReference>
<feature type="transmembrane region" description="Helical" evidence="5">
    <location>
        <begin position="85"/>
        <end position="104"/>
    </location>
</feature>
<gene>
    <name evidence="5" type="primary">tatC</name>
    <name evidence="6" type="ORF">SAMN05216462_0560</name>
</gene>
<feature type="transmembrane region" description="Helical" evidence="5">
    <location>
        <begin position="168"/>
        <end position="189"/>
    </location>
</feature>
<name>A0A1H3YB45_XYLRU</name>
<dbReference type="AlphaFoldDB" id="A0A1H3YB45"/>
<evidence type="ECO:0000313" key="6">
    <source>
        <dbReference type="EMBL" id="SEA08204.1"/>
    </source>
</evidence>
<organism evidence="6 7">
    <name type="scientific">Xylanibacter ruminicola</name>
    <name type="common">Prevotella ruminicola</name>
    <dbReference type="NCBI Taxonomy" id="839"/>
    <lineage>
        <taxon>Bacteria</taxon>
        <taxon>Pseudomonadati</taxon>
        <taxon>Bacteroidota</taxon>
        <taxon>Bacteroidia</taxon>
        <taxon>Bacteroidales</taxon>
        <taxon>Prevotellaceae</taxon>
        <taxon>Xylanibacter</taxon>
    </lineage>
</organism>
<feature type="transmembrane region" description="Helical" evidence="5">
    <location>
        <begin position="223"/>
        <end position="244"/>
    </location>
</feature>
<keyword evidence="2 5" id="KW-0812">Transmembrane</keyword>
<evidence type="ECO:0000256" key="3">
    <source>
        <dbReference type="ARBA" id="ARBA00022989"/>
    </source>
</evidence>
<dbReference type="GO" id="GO:0009977">
    <property type="term" value="F:proton motive force dependent protein transmembrane transporter activity"/>
    <property type="evidence" value="ECO:0007669"/>
    <property type="project" value="TreeGrafter"/>
</dbReference>
<reference evidence="6 7" key="1">
    <citation type="submission" date="2016-10" db="EMBL/GenBank/DDBJ databases">
        <authorList>
            <person name="de Groot N.N."/>
        </authorList>
    </citation>
    <scope>NUCLEOTIDE SEQUENCE [LARGE SCALE GENOMIC DNA]</scope>
    <source>
        <strain evidence="6 7">D31d</strain>
    </source>
</reference>
<protein>
    <recommendedName>
        <fullName evidence="5">Sec-independent protein translocase protein TatC</fullName>
    </recommendedName>
</protein>
<keyword evidence="5" id="KW-1003">Cell membrane</keyword>
<keyword evidence="4 5" id="KW-0472">Membrane</keyword>
<dbReference type="PANTHER" id="PTHR30371">
    <property type="entry name" value="SEC-INDEPENDENT PROTEIN TRANSLOCASE PROTEIN TATC"/>
    <property type="match status" value="1"/>
</dbReference>
<dbReference type="NCBIfam" id="TIGR00945">
    <property type="entry name" value="tatC"/>
    <property type="match status" value="1"/>
</dbReference>
<evidence type="ECO:0000256" key="1">
    <source>
        <dbReference type="ARBA" id="ARBA00004141"/>
    </source>
</evidence>
<feature type="transmembrane region" description="Helical" evidence="5">
    <location>
        <begin position="116"/>
        <end position="138"/>
    </location>
</feature>
<dbReference type="Proteomes" id="UP000182257">
    <property type="component" value="Unassembled WGS sequence"/>
</dbReference>
<keyword evidence="5" id="KW-0813">Transport</keyword>
<keyword evidence="5" id="KW-0811">Translocation</keyword>
<proteinExistence type="inferred from homology"/>
<comment type="subunit">
    <text evidence="5">Forms a complex with TatA.</text>
</comment>
<dbReference type="Pfam" id="PF00902">
    <property type="entry name" value="TatC"/>
    <property type="match status" value="1"/>
</dbReference>
<dbReference type="GO" id="GO:0043953">
    <property type="term" value="P:protein transport by the Tat complex"/>
    <property type="evidence" value="ECO:0007669"/>
    <property type="project" value="UniProtKB-UniRule"/>
</dbReference>
<evidence type="ECO:0000256" key="5">
    <source>
        <dbReference type="HAMAP-Rule" id="MF_00902"/>
    </source>
</evidence>
<dbReference type="PANTHER" id="PTHR30371:SF0">
    <property type="entry name" value="SEC-INDEPENDENT PROTEIN TRANSLOCASE PROTEIN TATC, CHLOROPLASTIC-RELATED"/>
    <property type="match status" value="1"/>
</dbReference>
<dbReference type="PRINTS" id="PR01840">
    <property type="entry name" value="TATCFAMILY"/>
</dbReference>
<evidence type="ECO:0000256" key="2">
    <source>
        <dbReference type="ARBA" id="ARBA00022692"/>
    </source>
</evidence>
<keyword evidence="3 5" id="KW-1133">Transmembrane helix</keyword>
<feature type="transmembrane region" description="Helical" evidence="5">
    <location>
        <begin position="20"/>
        <end position="41"/>
    </location>
</feature>
<keyword evidence="5" id="KW-0653">Protein transport</keyword>
<sequence length="248" mass="27876">MRDTPTMTFWDHLDELRGVIVRVLVVTVIGASVAFCLKDELFAIVLAPRSSDFITYQLLGVEPFCVHLMNIGLTEQFMVHLKTAFYAGVLVASPYIIYQLFRFVSPALYDNERKYATLLCFSGYLMFILGTALNYLLIFPLTVKFLGTYQVSPDVANMLTLQSYMDTLLMMNLVMGIVFELPVVSWLLGKMGLINAAMMQSIRRHAVVAILVVAAIITPTTDAFTLIVVALPIWLLYELSIVIVRITE</sequence>
<dbReference type="InterPro" id="IPR002033">
    <property type="entry name" value="TatC"/>
</dbReference>
<comment type="similarity">
    <text evidence="5">Belongs to the TatC family.</text>
</comment>
<comment type="function">
    <text evidence="5">Part of the twin-arginine translocation (Tat) system that transports large folded proteins containing a characteristic twin-arginine motif in their signal peptide across membranes.</text>
</comment>
<evidence type="ECO:0000256" key="4">
    <source>
        <dbReference type="ARBA" id="ARBA00023136"/>
    </source>
</evidence>
<dbReference type="EMBL" id="FNRF01000001">
    <property type="protein sequence ID" value="SEA08204.1"/>
    <property type="molecule type" value="Genomic_DNA"/>
</dbReference>
<dbReference type="GO" id="GO:0065002">
    <property type="term" value="P:intracellular protein transmembrane transport"/>
    <property type="evidence" value="ECO:0007669"/>
    <property type="project" value="TreeGrafter"/>
</dbReference>
<feature type="transmembrane region" description="Helical" evidence="5">
    <location>
        <begin position="201"/>
        <end position="217"/>
    </location>
</feature>
<accession>A0A1H3YB45</accession>
<dbReference type="HAMAP" id="MF_00902">
    <property type="entry name" value="TatC"/>
    <property type="match status" value="1"/>
</dbReference>
<evidence type="ECO:0000313" key="7">
    <source>
        <dbReference type="Proteomes" id="UP000182257"/>
    </source>
</evidence>
<comment type="subcellular location">
    <subcellularLocation>
        <location evidence="5">Cell membrane</location>
        <topology evidence="5">Multi-pass membrane protein</topology>
    </subcellularLocation>
    <subcellularLocation>
        <location evidence="1">Membrane</location>
        <topology evidence="1">Multi-pass membrane protein</topology>
    </subcellularLocation>
</comment>